<dbReference type="Pfam" id="PF13747">
    <property type="entry name" value="DUF4164"/>
    <property type="match status" value="1"/>
</dbReference>
<evidence type="ECO:0000256" key="1">
    <source>
        <dbReference type="SAM" id="Coils"/>
    </source>
</evidence>
<keyword evidence="1" id="KW-0175">Coiled coil</keyword>
<accession>A0A0F3NEX6</accession>
<sequence length="93" mass="10957">MNQINNFHNSEFQQNLDEAFDRLESLLAQKLSHKNNISQYKATIELLTEEKNKLDKQLISKTNECNNWKETCHEVINRLNATIENIQAILKKE</sequence>
<evidence type="ECO:0008006" key="4">
    <source>
        <dbReference type="Google" id="ProtNLM"/>
    </source>
</evidence>
<comment type="caution">
    <text evidence="2">The sequence shown here is derived from an EMBL/GenBank/DDBJ whole genome shotgun (WGS) entry which is preliminary data.</text>
</comment>
<protein>
    <recommendedName>
        <fullName evidence="4">DUF4164 family protein</fullName>
    </recommendedName>
</protein>
<dbReference type="RefSeq" id="WP_045804779.1">
    <property type="nucleotide sequence ID" value="NZ_LANU01000002.1"/>
</dbReference>
<feature type="coiled-coil region" evidence="1">
    <location>
        <begin position="9"/>
        <end position="64"/>
    </location>
</feature>
<gene>
    <name evidence="2" type="ORF">EMUCRT_0423</name>
</gene>
<reference evidence="2 3" key="1">
    <citation type="submission" date="2015-02" db="EMBL/GenBank/DDBJ databases">
        <title>Genome Sequencing of Rickettsiales.</title>
        <authorList>
            <person name="Daugherty S.C."/>
            <person name="Su Q."/>
            <person name="Abolude K."/>
            <person name="Beier-Sexton M."/>
            <person name="Carlyon J.A."/>
            <person name="Carter R."/>
            <person name="Day N.P."/>
            <person name="Dumler S.J."/>
            <person name="Dyachenko V."/>
            <person name="Godinez A."/>
            <person name="Kurtti T.J."/>
            <person name="Lichay M."/>
            <person name="Mullins K.E."/>
            <person name="Ott S."/>
            <person name="Pappas-Brown V."/>
            <person name="Paris D.H."/>
            <person name="Patel P."/>
            <person name="Richards A.L."/>
            <person name="Sadzewicz L."/>
            <person name="Sears K."/>
            <person name="Seidman D."/>
            <person name="Sengamalay N."/>
            <person name="Stenos J."/>
            <person name="Tallon L.J."/>
            <person name="Vincent G."/>
            <person name="Fraser C.M."/>
            <person name="Munderloh U."/>
            <person name="Dunning-Hotopp J.C."/>
        </authorList>
    </citation>
    <scope>NUCLEOTIDE SEQUENCE [LARGE SCALE GENOMIC DNA]</scope>
    <source>
        <strain evidence="2 3">EmCRT</strain>
    </source>
</reference>
<dbReference type="PATRIC" id="fig|1359167.3.peg.407"/>
<dbReference type="InterPro" id="IPR025310">
    <property type="entry name" value="DUF4164"/>
</dbReference>
<dbReference type="Proteomes" id="UP000033546">
    <property type="component" value="Unassembled WGS sequence"/>
</dbReference>
<evidence type="ECO:0000313" key="3">
    <source>
        <dbReference type="Proteomes" id="UP000033546"/>
    </source>
</evidence>
<organism evidence="2 3">
    <name type="scientific">Ehrlichia cf. muris str. EmCRT</name>
    <dbReference type="NCBI Taxonomy" id="1359167"/>
    <lineage>
        <taxon>Bacteria</taxon>
        <taxon>Pseudomonadati</taxon>
        <taxon>Pseudomonadota</taxon>
        <taxon>Alphaproteobacteria</taxon>
        <taxon>Rickettsiales</taxon>
        <taxon>Anaplasmataceae</taxon>
        <taxon>Ehrlichia</taxon>
    </lineage>
</organism>
<dbReference type="EMBL" id="LANU01000002">
    <property type="protein sequence ID" value="KJV65479.1"/>
    <property type="molecule type" value="Genomic_DNA"/>
</dbReference>
<name>A0A0F3NEX6_9RICK</name>
<evidence type="ECO:0000313" key="2">
    <source>
        <dbReference type="EMBL" id="KJV65479.1"/>
    </source>
</evidence>
<proteinExistence type="predicted"/>
<dbReference type="AlphaFoldDB" id="A0A0F3NEX6"/>